<name>A0A9D4MYW0_DREPO</name>
<comment type="caution">
    <text evidence="2">The sequence shown here is derived from an EMBL/GenBank/DDBJ whole genome shotgun (WGS) entry which is preliminary data.</text>
</comment>
<accession>A0A9D4MYW0</accession>
<reference evidence="2" key="1">
    <citation type="journal article" date="2019" name="bioRxiv">
        <title>The Genome of the Zebra Mussel, Dreissena polymorpha: A Resource for Invasive Species Research.</title>
        <authorList>
            <person name="McCartney M.A."/>
            <person name="Auch B."/>
            <person name="Kono T."/>
            <person name="Mallez S."/>
            <person name="Zhang Y."/>
            <person name="Obille A."/>
            <person name="Becker A."/>
            <person name="Abrahante J.E."/>
            <person name="Garbe J."/>
            <person name="Badalamenti J.P."/>
            <person name="Herman A."/>
            <person name="Mangelson H."/>
            <person name="Liachko I."/>
            <person name="Sullivan S."/>
            <person name="Sone E.D."/>
            <person name="Koren S."/>
            <person name="Silverstein K.A.T."/>
            <person name="Beckman K.B."/>
            <person name="Gohl D.M."/>
        </authorList>
    </citation>
    <scope>NUCLEOTIDE SEQUENCE</scope>
    <source>
        <strain evidence="2">Duluth1</strain>
        <tissue evidence="2">Whole animal</tissue>
    </source>
</reference>
<evidence type="ECO:0000256" key="1">
    <source>
        <dbReference type="SAM" id="MobiDB-lite"/>
    </source>
</evidence>
<proteinExistence type="predicted"/>
<feature type="compositionally biased region" description="Polar residues" evidence="1">
    <location>
        <begin position="10"/>
        <end position="26"/>
    </location>
</feature>
<dbReference type="AlphaFoldDB" id="A0A9D4MYW0"/>
<keyword evidence="3" id="KW-1185">Reference proteome</keyword>
<protein>
    <submittedName>
        <fullName evidence="2">Uncharacterized protein</fullName>
    </submittedName>
</protein>
<evidence type="ECO:0000313" key="2">
    <source>
        <dbReference type="EMBL" id="KAH3886488.1"/>
    </source>
</evidence>
<sequence>MEFSGHSGHSWKNSTLPMIFSPTPNNRCRKKKHASGQLSYTGPHHQQRKDQGVQDQRIQHYIHHSPIQSAGESGPVDRFTYFGSILDNNGGTDADVRTRIGKAREAFHQLKNI</sequence>
<organism evidence="2 3">
    <name type="scientific">Dreissena polymorpha</name>
    <name type="common">Zebra mussel</name>
    <name type="synonym">Mytilus polymorpha</name>
    <dbReference type="NCBI Taxonomy" id="45954"/>
    <lineage>
        <taxon>Eukaryota</taxon>
        <taxon>Metazoa</taxon>
        <taxon>Spiralia</taxon>
        <taxon>Lophotrochozoa</taxon>
        <taxon>Mollusca</taxon>
        <taxon>Bivalvia</taxon>
        <taxon>Autobranchia</taxon>
        <taxon>Heteroconchia</taxon>
        <taxon>Euheterodonta</taxon>
        <taxon>Imparidentia</taxon>
        <taxon>Neoheterodontei</taxon>
        <taxon>Myida</taxon>
        <taxon>Dreissenoidea</taxon>
        <taxon>Dreissenidae</taxon>
        <taxon>Dreissena</taxon>
    </lineage>
</organism>
<evidence type="ECO:0000313" key="3">
    <source>
        <dbReference type="Proteomes" id="UP000828390"/>
    </source>
</evidence>
<gene>
    <name evidence="2" type="ORF">DPMN_010498</name>
</gene>
<dbReference type="EMBL" id="JAIWYP010000001">
    <property type="protein sequence ID" value="KAH3886488.1"/>
    <property type="molecule type" value="Genomic_DNA"/>
</dbReference>
<dbReference type="Proteomes" id="UP000828390">
    <property type="component" value="Unassembled WGS sequence"/>
</dbReference>
<feature type="region of interest" description="Disordered" evidence="1">
    <location>
        <begin position="1"/>
        <end position="56"/>
    </location>
</feature>
<reference evidence="2" key="2">
    <citation type="submission" date="2020-11" db="EMBL/GenBank/DDBJ databases">
        <authorList>
            <person name="McCartney M.A."/>
            <person name="Auch B."/>
            <person name="Kono T."/>
            <person name="Mallez S."/>
            <person name="Becker A."/>
            <person name="Gohl D.M."/>
            <person name="Silverstein K.A.T."/>
            <person name="Koren S."/>
            <person name="Bechman K.B."/>
            <person name="Herman A."/>
            <person name="Abrahante J.E."/>
            <person name="Garbe J."/>
        </authorList>
    </citation>
    <scope>NUCLEOTIDE SEQUENCE</scope>
    <source>
        <strain evidence="2">Duluth1</strain>
        <tissue evidence="2">Whole animal</tissue>
    </source>
</reference>